<dbReference type="GO" id="GO:0004622">
    <property type="term" value="F:phosphatidylcholine lysophospholipase activity"/>
    <property type="evidence" value="ECO:0007669"/>
    <property type="project" value="UniProtKB-EC"/>
</dbReference>
<keyword evidence="17" id="KW-1185">Reference proteome</keyword>
<dbReference type="OrthoDB" id="421051at2759"/>
<dbReference type="InterPro" id="IPR001423">
    <property type="entry name" value="LysoPLipase_patatin_CS"/>
</dbReference>
<dbReference type="CDD" id="cd00038">
    <property type="entry name" value="CAP_ED"/>
    <property type="match status" value="3"/>
</dbReference>
<keyword evidence="9 11" id="KW-0443">Lipid metabolism</keyword>
<feature type="domain" description="PNPLA" evidence="15">
    <location>
        <begin position="1291"/>
        <end position="1455"/>
    </location>
</feature>
<dbReference type="InterPro" id="IPR002641">
    <property type="entry name" value="PNPLA_dom"/>
</dbReference>
<name>A0A0L0S092_ALLM3</name>
<dbReference type="GO" id="GO:0005789">
    <property type="term" value="C:endoplasmic reticulum membrane"/>
    <property type="evidence" value="ECO:0007669"/>
    <property type="project" value="UniProtKB-SubCell"/>
</dbReference>
<dbReference type="PROSITE" id="PS50042">
    <property type="entry name" value="CNMP_BINDING_3"/>
    <property type="match status" value="1"/>
</dbReference>
<comment type="function">
    <text evidence="12">Intracellular phospholipase B that catalyzes the double deacylation of phosphatidylcholine (PC) to glycerophosphocholine (GroPCho). Plays an important role in membrane lipid homeostasis.</text>
</comment>
<dbReference type="GO" id="GO:0046470">
    <property type="term" value="P:phosphatidylcholine metabolic process"/>
    <property type="evidence" value="ECO:0007669"/>
    <property type="project" value="InterPro"/>
</dbReference>
<dbReference type="InterPro" id="IPR018490">
    <property type="entry name" value="cNMP-bd_dom_sf"/>
</dbReference>
<reference evidence="16 17" key="1">
    <citation type="submission" date="2009-11" db="EMBL/GenBank/DDBJ databases">
        <title>Annotation of Allomyces macrogynus ATCC 38327.</title>
        <authorList>
            <consortium name="The Broad Institute Genome Sequencing Platform"/>
            <person name="Russ C."/>
            <person name="Cuomo C."/>
            <person name="Burger G."/>
            <person name="Gray M.W."/>
            <person name="Holland P.W.H."/>
            <person name="King N."/>
            <person name="Lang F.B.F."/>
            <person name="Roger A.J."/>
            <person name="Ruiz-Trillo I."/>
            <person name="Young S.K."/>
            <person name="Zeng Q."/>
            <person name="Gargeya S."/>
            <person name="Fitzgerald M."/>
            <person name="Haas B."/>
            <person name="Abouelleil A."/>
            <person name="Alvarado L."/>
            <person name="Arachchi H.M."/>
            <person name="Berlin A."/>
            <person name="Chapman S.B."/>
            <person name="Gearin G."/>
            <person name="Goldberg J."/>
            <person name="Griggs A."/>
            <person name="Gujja S."/>
            <person name="Hansen M."/>
            <person name="Heiman D."/>
            <person name="Howarth C."/>
            <person name="Larimer J."/>
            <person name="Lui A."/>
            <person name="MacDonald P.J.P."/>
            <person name="McCowen C."/>
            <person name="Montmayeur A."/>
            <person name="Murphy C."/>
            <person name="Neiman D."/>
            <person name="Pearson M."/>
            <person name="Priest M."/>
            <person name="Roberts A."/>
            <person name="Saif S."/>
            <person name="Shea T."/>
            <person name="Sisk P."/>
            <person name="Stolte C."/>
            <person name="Sykes S."/>
            <person name="Wortman J."/>
            <person name="Nusbaum C."/>
            <person name="Birren B."/>
        </authorList>
    </citation>
    <scope>NUCLEOTIDE SEQUENCE [LARGE SCALE GENOMIC DNA]</scope>
    <source>
        <strain evidence="16 17">ATCC 38327</strain>
    </source>
</reference>
<feature type="region of interest" description="Disordered" evidence="13">
    <location>
        <begin position="380"/>
        <end position="422"/>
    </location>
</feature>
<dbReference type="Gene3D" id="3.40.1090.10">
    <property type="entry name" value="Cytosolic phospholipase A2 catalytic domain"/>
    <property type="match status" value="2"/>
</dbReference>
<dbReference type="PANTHER" id="PTHR14226:SF29">
    <property type="entry name" value="NEUROPATHY TARGET ESTERASE SWS"/>
    <property type="match status" value="1"/>
</dbReference>
<dbReference type="InterPro" id="IPR014710">
    <property type="entry name" value="RmlC-like_jellyroll"/>
</dbReference>
<feature type="compositionally biased region" description="Polar residues" evidence="13">
    <location>
        <begin position="308"/>
        <end position="318"/>
    </location>
</feature>
<dbReference type="Pfam" id="PF24179">
    <property type="entry name" value="NTE_Ploop"/>
    <property type="match status" value="1"/>
</dbReference>
<dbReference type="InterPro" id="IPR056556">
    <property type="entry name" value="NTE1_P-loop_dom"/>
</dbReference>
<evidence type="ECO:0000259" key="14">
    <source>
        <dbReference type="PROSITE" id="PS50042"/>
    </source>
</evidence>
<evidence type="ECO:0000256" key="1">
    <source>
        <dbReference type="ARBA" id="ARBA00004370"/>
    </source>
</evidence>
<dbReference type="Pfam" id="PF01734">
    <property type="entry name" value="Patatin"/>
    <property type="match status" value="1"/>
</dbReference>
<evidence type="ECO:0000313" key="17">
    <source>
        <dbReference type="Proteomes" id="UP000054350"/>
    </source>
</evidence>
<evidence type="ECO:0000256" key="12">
    <source>
        <dbReference type="RuleBase" id="RU362043"/>
    </source>
</evidence>
<dbReference type="Pfam" id="PF00027">
    <property type="entry name" value="cNMP_binding"/>
    <property type="match status" value="1"/>
</dbReference>
<feature type="short sequence motif" description="DGA/G" evidence="11">
    <location>
        <begin position="1442"/>
        <end position="1444"/>
    </location>
</feature>
<evidence type="ECO:0000256" key="5">
    <source>
        <dbReference type="ARBA" id="ARBA00022692"/>
    </source>
</evidence>
<evidence type="ECO:0000256" key="4">
    <source>
        <dbReference type="ARBA" id="ARBA00018317"/>
    </source>
</evidence>
<feature type="compositionally biased region" description="Pro residues" evidence="13">
    <location>
        <begin position="262"/>
        <end position="276"/>
    </location>
</feature>
<comment type="similarity">
    <text evidence="2 12">Belongs to the NTE family.</text>
</comment>
<evidence type="ECO:0000256" key="9">
    <source>
        <dbReference type="ARBA" id="ARBA00023098"/>
    </source>
</evidence>
<evidence type="ECO:0000313" key="16">
    <source>
        <dbReference type="EMBL" id="KNE55796.1"/>
    </source>
</evidence>
<feature type="compositionally biased region" description="Low complexity" evidence="13">
    <location>
        <begin position="616"/>
        <end position="626"/>
    </location>
</feature>
<dbReference type="Proteomes" id="UP000054350">
    <property type="component" value="Unassembled WGS sequence"/>
</dbReference>
<evidence type="ECO:0000256" key="8">
    <source>
        <dbReference type="ARBA" id="ARBA00022989"/>
    </source>
</evidence>
<accession>A0A0L0S092</accession>
<feature type="transmembrane region" description="Helical" evidence="12">
    <location>
        <begin position="6"/>
        <end position="27"/>
    </location>
</feature>
<sequence>MSGLVHTLAAHVSAIVGGLASLFLIRVPAELLSLLTRGLSWSLVLTFDYRGVVAVLALSAAGPLPGASFDLHPDAATAGEFDDSTKSGSGSGGSSSSARPALNYAEEFLGSFLQSIKVFGYMEQPVFHELARRLQTRKLPAGDILFAEDDALHAHEPPNFYIVVEGAVHVLVKNPVDANPVDSAPPPSLNASFYHGQGPVPPSTYSTAGGPTAAAAAALDPTEPLPGYTLLHEVHAGGTVSSLFSILSLFSSTLEPEVDPTHVPPPMQPPPMPPMPNDEYPDFVPSGIHGRATPPPPPSTAPTPSYPGFSTENSSDGSHGSGPVFPLLGGTNTSPVSTWRGVPRGWETASTSTGAAATIGLGYDDTTSIYGERVGRSRTASASRFGTAPPRFPSRTPSVAVPPSRDEYGRPHTARTHTHHHRAPSVLHAGLVARAARDSTLVVIPAEAFLRLLDKYPHAAAHIAQVILTRFQRVTCMALARYLGLGAQLLALEQQVHEYAARALPLGFFRPGGLERLRRRFRMGHSVYRAVRAVSGNKVPTVADGRNAAALAAAVVAPETTPSSSPPLPPALSRTPSGVDPAVAEAATAAAARIPRPSSAMGSHPAVAPSDSATMPGAGPSLAPAALAEGPFGDLRAFEDADEEDHLRQSVFACIMHAIGLRDVAVPPAAPPALPVDSPSVPLMMRRRSGAAVNVAHALAHHTSMSSIASSIASNVSEVDPKDVEIRFYPKGSILAKSGQAVDGLFFIIDGLLAVSTVGAVASSMVAAQTTAATAASAAGGGPQFFIRPGGLGNYMSVLTGHPSFLQLEARTDVCVGFLKKAAVDRLVDRQPTVILTLAHRLVSVLNPLVLHIDFAMEWTQVNAGHVLYRQGDSSDSIYLLLNGRVRSIWEHGTVGGAFDVIAEYGQGDSVGELEVLMESPRPYTTHAIRDTELARIPHTLFHALALRHPEITLAIARLIAARAQQLAPLAPAPRLGVGLGMGVGMGAMSANNANLRTVAVIPVNASVPIVEFAEHLRGALATIGASATALYQATVIDVLGKHAFSKIGKLKLVSWLAEQEDRHRIVMYVADSGVSTPWTQRCVRQADCILLVALADQEPVIGEYERYLLGIKTTARKELVLVHSDRSCRHGLTQAWLKNRLWIHGHHHVAMDLHPSTALFSGSGGKSAGKPPRGTSSGPARARDDHSATRGRHGSTSVYATAPMNGLFSSSNMAADLVDLMGPTMGVDPRFALHQLKGQLQKYYQRYTPLLRRMRILGGGEGTGEPGGVTGVRSDFARLARRLCGQSIGLVLGGGGARGIAHVGVIRALEEAGIPVDMVGGTSIGALVGGLYARDFDHVSVLGRMKSFAARTSSVWRTLVDLTYPITSYLTGHQFNRGIWKSFGDIHVEDLWLNYFCVTTNIVHSRMEIHQSGYLWRYVRASMSLSGFMPPLSDNGNLLVDGGYLNNLPADVMKGLGAKVVIMVDVASDDDTSKVYFGDTLSGWTVLLNRINPFRRTPAIPSLAEIQSKLAYVSCIRQLEEAKQLPGCFYLRPPVAHFGTLEFGNFEPIYRAGYEYGMAVVQEWEKNGVLEALTNTKARRSAAAPRARRNSI</sequence>
<dbReference type="EMBL" id="GG745329">
    <property type="protein sequence ID" value="KNE55796.1"/>
    <property type="molecule type" value="Genomic_DNA"/>
</dbReference>
<dbReference type="OMA" id="SSGYVWR"/>
<dbReference type="InterPro" id="IPR016035">
    <property type="entry name" value="Acyl_Trfase/lysoPLipase"/>
</dbReference>
<keyword evidence="8 12" id="KW-1133">Transmembrane helix</keyword>
<keyword evidence="7 11" id="KW-0442">Lipid degradation</keyword>
<feature type="region of interest" description="Disordered" evidence="13">
    <location>
        <begin position="1161"/>
        <end position="1199"/>
    </location>
</feature>
<feature type="short sequence motif" description="GXSXG" evidence="11">
    <location>
        <begin position="1322"/>
        <end position="1326"/>
    </location>
</feature>
<dbReference type="SUPFAM" id="SSF51206">
    <property type="entry name" value="cAMP-binding domain-like"/>
    <property type="match status" value="3"/>
</dbReference>
<feature type="region of interest" description="Disordered" evidence="13">
    <location>
        <begin position="559"/>
        <end position="626"/>
    </location>
</feature>
<gene>
    <name evidence="16" type="ORF">AMAG_01669</name>
</gene>
<evidence type="ECO:0000256" key="11">
    <source>
        <dbReference type="PROSITE-ProRule" id="PRU01161"/>
    </source>
</evidence>
<keyword evidence="5 12" id="KW-0812">Transmembrane</keyword>
<feature type="compositionally biased region" description="Basic residues" evidence="13">
    <location>
        <begin position="412"/>
        <end position="422"/>
    </location>
</feature>
<evidence type="ECO:0000259" key="15">
    <source>
        <dbReference type="PROSITE" id="PS51635"/>
    </source>
</evidence>
<keyword evidence="12" id="KW-0256">Endoplasmic reticulum</keyword>
<keyword evidence="10 12" id="KW-0472">Membrane</keyword>
<dbReference type="EC" id="3.1.1.5" evidence="3 12"/>
<dbReference type="PANTHER" id="PTHR14226">
    <property type="entry name" value="NEUROPATHY TARGET ESTERASE/SWISS CHEESE D.MELANOGASTER"/>
    <property type="match status" value="1"/>
</dbReference>
<evidence type="ECO:0000256" key="2">
    <source>
        <dbReference type="ARBA" id="ARBA00006636"/>
    </source>
</evidence>
<dbReference type="SUPFAM" id="SSF52151">
    <property type="entry name" value="FabD/lysophospholipase-like"/>
    <property type="match status" value="1"/>
</dbReference>
<dbReference type="eggNOG" id="KOG2968">
    <property type="taxonomic scope" value="Eukaryota"/>
</dbReference>
<feature type="active site" description="Nucleophile" evidence="11">
    <location>
        <position position="1324"/>
    </location>
</feature>
<evidence type="ECO:0000256" key="13">
    <source>
        <dbReference type="SAM" id="MobiDB-lite"/>
    </source>
</evidence>
<evidence type="ECO:0000256" key="3">
    <source>
        <dbReference type="ARBA" id="ARBA00013274"/>
    </source>
</evidence>
<dbReference type="STRING" id="578462.A0A0L0S092"/>
<comment type="subcellular location">
    <subcellularLocation>
        <location evidence="12">Endoplasmic reticulum membrane</location>
    </subcellularLocation>
    <subcellularLocation>
        <location evidence="1">Membrane</location>
    </subcellularLocation>
</comment>
<reference evidence="17" key="2">
    <citation type="submission" date="2009-11" db="EMBL/GenBank/DDBJ databases">
        <title>The Genome Sequence of Allomyces macrogynus strain ATCC 38327.</title>
        <authorList>
            <consortium name="The Broad Institute Genome Sequencing Platform"/>
            <person name="Russ C."/>
            <person name="Cuomo C."/>
            <person name="Shea T."/>
            <person name="Young S.K."/>
            <person name="Zeng Q."/>
            <person name="Koehrsen M."/>
            <person name="Haas B."/>
            <person name="Borodovsky M."/>
            <person name="Guigo R."/>
            <person name="Alvarado L."/>
            <person name="Berlin A."/>
            <person name="Borenstein D."/>
            <person name="Chen Z."/>
            <person name="Engels R."/>
            <person name="Freedman E."/>
            <person name="Gellesch M."/>
            <person name="Goldberg J."/>
            <person name="Griggs A."/>
            <person name="Gujja S."/>
            <person name="Heiman D."/>
            <person name="Hepburn T."/>
            <person name="Howarth C."/>
            <person name="Jen D."/>
            <person name="Larson L."/>
            <person name="Lewis B."/>
            <person name="Mehta T."/>
            <person name="Park D."/>
            <person name="Pearson M."/>
            <person name="Roberts A."/>
            <person name="Saif S."/>
            <person name="Shenoy N."/>
            <person name="Sisk P."/>
            <person name="Stolte C."/>
            <person name="Sykes S."/>
            <person name="Walk T."/>
            <person name="White J."/>
            <person name="Yandava C."/>
            <person name="Burger G."/>
            <person name="Gray M.W."/>
            <person name="Holland P.W.H."/>
            <person name="King N."/>
            <person name="Lang F.B.F."/>
            <person name="Roger A.J."/>
            <person name="Ruiz-Trillo I."/>
            <person name="Lander E."/>
            <person name="Nusbaum C."/>
        </authorList>
    </citation>
    <scope>NUCLEOTIDE SEQUENCE [LARGE SCALE GENOMIC DNA]</scope>
    <source>
        <strain evidence="17">ATCC 38327</strain>
    </source>
</reference>
<dbReference type="GO" id="GO:0016042">
    <property type="term" value="P:lipid catabolic process"/>
    <property type="evidence" value="ECO:0007669"/>
    <property type="project" value="UniProtKB-UniRule"/>
</dbReference>
<feature type="short sequence motif" description="GXGXXG" evidence="11">
    <location>
        <begin position="1295"/>
        <end position="1300"/>
    </location>
</feature>
<dbReference type="InterPro" id="IPR000595">
    <property type="entry name" value="cNMP-bd_dom"/>
</dbReference>
<dbReference type="InterPro" id="IPR050301">
    <property type="entry name" value="NTE"/>
</dbReference>
<proteinExistence type="inferred from homology"/>
<feature type="compositionally biased region" description="Low complexity" evidence="13">
    <location>
        <begin position="571"/>
        <end position="592"/>
    </location>
</feature>
<evidence type="ECO:0000256" key="10">
    <source>
        <dbReference type="ARBA" id="ARBA00023136"/>
    </source>
</evidence>
<dbReference type="VEuPathDB" id="FungiDB:AMAG_01669"/>
<dbReference type="Gene3D" id="2.60.120.10">
    <property type="entry name" value="Jelly Rolls"/>
    <property type="match status" value="4"/>
</dbReference>
<dbReference type="PROSITE" id="PS51635">
    <property type="entry name" value="PNPLA"/>
    <property type="match status" value="1"/>
</dbReference>
<feature type="domain" description="Cyclic nucleotide-binding" evidence="14">
    <location>
        <begin position="856"/>
        <end position="952"/>
    </location>
</feature>
<feature type="region of interest" description="Disordered" evidence="13">
    <location>
        <begin position="256"/>
        <end position="342"/>
    </location>
</feature>
<keyword evidence="6 11" id="KW-0378">Hydrolase</keyword>
<organism evidence="16 17">
    <name type="scientific">Allomyces macrogynus (strain ATCC 38327)</name>
    <name type="common">Allomyces javanicus var. macrogynus</name>
    <dbReference type="NCBI Taxonomy" id="578462"/>
    <lineage>
        <taxon>Eukaryota</taxon>
        <taxon>Fungi</taxon>
        <taxon>Fungi incertae sedis</taxon>
        <taxon>Blastocladiomycota</taxon>
        <taxon>Blastocladiomycetes</taxon>
        <taxon>Blastocladiales</taxon>
        <taxon>Blastocladiaceae</taxon>
        <taxon>Allomyces</taxon>
    </lineage>
</organism>
<comment type="catalytic activity">
    <reaction evidence="12">
        <text>a 1-acyl-sn-glycero-3-phosphocholine + H2O = sn-glycerol 3-phosphocholine + a fatty acid + H(+)</text>
        <dbReference type="Rhea" id="RHEA:15177"/>
        <dbReference type="ChEBI" id="CHEBI:15377"/>
        <dbReference type="ChEBI" id="CHEBI:15378"/>
        <dbReference type="ChEBI" id="CHEBI:16870"/>
        <dbReference type="ChEBI" id="CHEBI:28868"/>
        <dbReference type="ChEBI" id="CHEBI:58168"/>
        <dbReference type="EC" id="3.1.1.5"/>
    </reaction>
</comment>
<feature type="active site" description="Proton acceptor" evidence="11">
    <location>
        <position position="1442"/>
    </location>
</feature>
<dbReference type="PROSITE" id="PS01237">
    <property type="entry name" value="UPF0028"/>
    <property type="match status" value="1"/>
</dbReference>
<feature type="compositionally biased region" description="Pro residues" evidence="13">
    <location>
        <begin position="293"/>
        <end position="305"/>
    </location>
</feature>
<protein>
    <recommendedName>
        <fullName evidence="4 12">Lysophospholipase NTE1</fullName>
        <ecNumber evidence="3 12">3.1.1.5</ecNumber>
    </recommendedName>
    <alternativeName>
        <fullName evidence="12">Intracellular phospholipase B</fullName>
    </alternativeName>
</protein>
<evidence type="ECO:0000256" key="7">
    <source>
        <dbReference type="ARBA" id="ARBA00022963"/>
    </source>
</evidence>
<dbReference type="SMART" id="SM00100">
    <property type="entry name" value="cNMP"/>
    <property type="match status" value="1"/>
</dbReference>
<evidence type="ECO:0000256" key="6">
    <source>
        <dbReference type="ARBA" id="ARBA00022801"/>
    </source>
</evidence>